<proteinExistence type="predicted"/>
<protein>
    <submittedName>
        <fullName evidence="2">Uncharacterized protein</fullName>
    </submittedName>
</protein>
<sequence>MEMDSRSGFCFQPLPLSAEEFASPGLVSSQHTAASVTLGSRSVSPPRPPPPVHSCRPSRADRKWIRIWVLLPSWCFGPDPQRTSGEEPTLLSRDLDLQPPHPPQPHVIAEAGQTAGPGSYSDGSWTPCSMEIPLWDFFPAYVLSPSLDSMLHGDPAPGFLSSLCIIPQPGLHAPWRSRSGISFQPMYYPPAWTPAPWRPTRLLDLLGWSPFPIGLQLQAFLQRTNPSGLSINFLNRYD</sequence>
<comment type="caution">
    <text evidence="2">The sequence shown here is derived from an EMBL/GenBank/DDBJ whole genome shotgun (WGS) entry which is preliminary data.</text>
</comment>
<gene>
    <name evidence="2" type="ORF">KIL84_006439</name>
</gene>
<evidence type="ECO:0000313" key="3">
    <source>
        <dbReference type="Proteomes" id="UP000827986"/>
    </source>
</evidence>
<accession>A0A9D4AW21</accession>
<dbReference type="Proteomes" id="UP000827986">
    <property type="component" value="Unassembled WGS sequence"/>
</dbReference>
<feature type="compositionally biased region" description="Polar residues" evidence="1">
    <location>
        <begin position="26"/>
        <end position="39"/>
    </location>
</feature>
<reference evidence="2" key="1">
    <citation type="submission" date="2021-09" db="EMBL/GenBank/DDBJ databases">
        <title>The genome of Mauremys mutica provides insights into the evolution of semi-aquatic lifestyle.</title>
        <authorList>
            <person name="Gong S."/>
            <person name="Gao Y."/>
        </authorList>
    </citation>
    <scope>NUCLEOTIDE SEQUENCE</scope>
    <source>
        <strain evidence="2">MM-2020</strain>
        <tissue evidence="2">Muscle</tissue>
    </source>
</reference>
<evidence type="ECO:0000256" key="1">
    <source>
        <dbReference type="SAM" id="MobiDB-lite"/>
    </source>
</evidence>
<dbReference type="AlphaFoldDB" id="A0A9D4AW21"/>
<dbReference type="EMBL" id="JAHDVG010000483">
    <property type="protein sequence ID" value="KAH1170821.1"/>
    <property type="molecule type" value="Genomic_DNA"/>
</dbReference>
<feature type="region of interest" description="Disordered" evidence="1">
    <location>
        <begin position="80"/>
        <end position="107"/>
    </location>
</feature>
<organism evidence="2 3">
    <name type="scientific">Mauremys mutica</name>
    <name type="common">yellowpond turtle</name>
    <dbReference type="NCBI Taxonomy" id="74926"/>
    <lineage>
        <taxon>Eukaryota</taxon>
        <taxon>Metazoa</taxon>
        <taxon>Chordata</taxon>
        <taxon>Craniata</taxon>
        <taxon>Vertebrata</taxon>
        <taxon>Euteleostomi</taxon>
        <taxon>Archelosauria</taxon>
        <taxon>Testudinata</taxon>
        <taxon>Testudines</taxon>
        <taxon>Cryptodira</taxon>
        <taxon>Durocryptodira</taxon>
        <taxon>Testudinoidea</taxon>
        <taxon>Geoemydidae</taxon>
        <taxon>Geoemydinae</taxon>
        <taxon>Mauremys</taxon>
    </lineage>
</organism>
<evidence type="ECO:0000313" key="2">
    <source>
        <dbReference type="EMBL" id="KAH1170821.1"/>
    </source>
</evidence>
<keyword evidence="3" id="KW-1185">Reference proteome</keyword>
<feature type="region of interest" description="Disordered" evidence="1">
    <location>
        <begin position="25"/>
        <end position="57"/>
    </location>
</feature>
<name>A0A9D4AW21_9SAUR</name>